<evidence type="ECO:0000313" key="5">
    <source>
        <dbReference type="Proteomes" id="UP000635983"/>
    </source>
</evidence>
<dbReference type="CDD" id="cd08829">
    <property type="entry name" value="SPFH_paraslipin"/>
    <property type="match status" value="1"/>
</dbReference>
<evidence type="ECO:0000313" key="4">
    <source>
        <dbReference type="EMBL" id="GGK00615.1"/>
    </source>
</evidence>
<keyword evidence="5" id="KW-1185">Reference proteome</keyword>
<dbReference type="GO" id="GO:0098552">
    <property type="term" value="C:side of membrane"/>
    <property type="evidence" value="ECO:0007669"/>
    <property type="project" value="UniProtKB-ARBA"/>
</dbReference>
<dbReference type="AlphaFoldDB" id="A0A917PYY3"/>
<reference evidence="4" key="1">
    <citation type="journal article" date="2014" name="Int. J. Syst. Evol. Microbiol.">
        <title>Complete genome sequence of Corynebacterium casei LMG S-19264T (=DSM 44701T), isolated from a smear-ripened cheese.</title>
        <authorList>
            <consortium name="US DOE Joint Genome Institute (JGI-PGF)"/>
            <person name="Walter F."/>
            <person name="Albersmeier A."/>
            <person name="Kalinowski J."/>
            <person name="Ruckert C."/>
        </authorList>
    </citation>
    <scope>NUCLEOTIDE SEQUENCE</scope>
    <source>
        <strain evidence="4">JCM 30078</strain>
    </source>
</reference>
<dbReference type="PANTHER" id="PTHR43327:SF10">
    <property type="entry name" value="STOMATIN-LIKE PROTEIN 2, MITOCHONDRIAL"/>
    <property type="match status" value="1"/>
</dbReference>
<dbReference type="InterPro" id="IPR050710">
    <property type="entry name" value="Band7/mec-2_domain"/>
</dbReference>
<dbReference type="InterPro" id="IPR001107">
    <property type="entry name" value="Band_7"/>
</dbReference>
<evidence type="ECO:0000256" key="1">
    <source>
        <dbReference type="ARBA" id="ARBA00004167"/>
    </source>
</evidence>
<dbReference type="RefSeq" id="WP_188983870.1">
    <property type="nucleotide sequence ID" value="NZ_BMPO01000006.1"/>
</dbReference>
<comment type="subcellular location">
    <subcellularLocation>
        <location evidence="1">Membrane</location>
        <topology evidence="1">Single-pass membrane protein</topology>
    </subcellularLocation>
</comment>
<dbReference type="EMBL" id="BMPO01000006">
    <property type="protein sequence ID" value="GGK00615.1"/>
    <property type="molecule type" value="Genomic_DNA"/>
</dbReference>
<dbReference type="PANTHER" id="PTHR43327">
    <property type="entry name" value="STOMATIN-LIKE PROTEIN 2, MITOCHONDRIAL"/>
    <property type="match status" value="1"/>
</dbReference>
<organism evidence="4 5">
    <name type="scientific">Pseudomonas matsuisoli</name>
    <dbReference type="NCBI Taxonomy" id="1515666"/>
    <lineage>
        <taxon>Bacteria</taxon>
        <taxon>Pseudomonadati</taxon>
        <taxon>Pseudomonadota</taxon>
        <taxon>Gammaproteobacteria</taxon>
        <taxon>Pseudomonadales</taxon>
        <taxon>Pseudomonadaceae</taxon>
        <taxon>Pseudomonas</taxon>
    </lineage>
</organism>
<proteinExistence type="inferred from homology"/>
<dbReference type="Proteomes" id="UP000635983">
    <property type="component" value="Unassembled WGS sequence"/>
</dbReference>
<accession>A0A917PYY3</accession>
<reference evidence="4" key="2">
    <citation type="submission" date="2020-09" db="EMBL/GenBank/DDBJ databases">
        <authorList>
            <person name="Sun Q."/>
            <person name="Ohkuma M."/>
        </authorList>
    </citation>
    <scope>NUCLEOTIDE SEQUENCE</scope>
    <source>
        <strain evidence="4">JCM 30078</strain>
    </source>
</reference>
<dbReference type="GO" id="GO:0005886">
    <property type="term" value="C:plasma membrane"/>
    <property type="evidence" value="ECO:0007669"/>
    <property type="project" value="UniProtKB-ARBA"/>
</dbReference>
<sequence>MPELIVAAVILLLVVITIGAGVRLVPQGEEWVVERLGRYRATLLPGLNLIIPYVDRVAYRLPTKDLILDVPQQAVITSDNAVILANAIAFIKVTDPKQASYGVENYAQAVISLATTSLRSIIGEMELDKALSSREQIKAQLIDAMANSTGDWGITVRSVELQDIQPSESMQLAMEQQAAAERLRKAAVTKASGEKEAMVLDAQGRLEAAKLDAHAQVALARASAEAIRSVKEALGEDSNAMMYLLGERYIKTLENLGDSNNSKLVVLPADLPAAIRGFMKS</sequence>
<comment type="caution">
    <text evidence="4">The sequence shown here is derived from an EMBL/GenBank/DDBJ whole genome shotgun (WGS) entry which is preliminary data.</text>
</comment>
<evidence type="ECO:0000256" key="2">
    <source>
        <dbReference type="ARBA" id="ARBA00008164"/>
    </source>
</evidence>
<dbReference type="Pfam" id="PF01145">
    <property type="entry name" value="Band_7"/>
    <property type="match status" value="1"/>
</dbReference>
<dbReference type="Gene3D" id="3.30.479.30">
    <property type="entry name" value="Band 7 domain"/>
    <property type="match status" value="1"/>
</dbReference>
<gene>
    <name evidence="4" type="primary">qmcA</name>
    <name evidence="4" type="ORF">GCM10009304_28040</name>
</gene>
<dbReference type="PRINTS" id="PR00721">
    <property type="entry name" value="STOMATIN"/>
</dbReference>
<dbReference type="InterPro" id="IPR001972">
    <property type="entry name" value="Stomatin_HflK_fam"/>
</dbReference>
<comment type="similarity">
    <text evidence="2">Belongs to the band 7/mec-2 family.</text>
</comment>
<name>A0A917PYY3_9PSED</name>
<dbReference type="SUPFAM" id="SSF117892">
    <property type="entry name" value="Band 7/SPFH domain"/>
    <property type="match status" value="1"/>
</dbReference>
<protein>
    <submittedName>
        <fullName evidence="4">Membrane protein</fullName>
    </submittedName>
</protein>
<feature type="domain" description="Band 7" evidence="3">
    <location>
        <begin position="20"/>
        <end position="178"/>
    </location>
</feature>
<dbReference type="SMART" id="SM00244">
    <property type="entry name" value="PHB"/>
    <property type="match status" value="1"/>
</dbReference>
<evidence type="ECO:0000259" key="3">
    <source>
        <dbReference type="SMART" id="SM00244"/>
    </source>
</evidence>
<dbReference type="FunFam" id="3.30.479.30:FF:000004">
    <property type="entry name" value="Putative membrane protease family, stomatin"/>
    <property type="match status" value="1"/>
</dbReference>
<dbReference type="InterPro" id="IPR036013">
    <property type="entry name" value="Band_7/SPFH_dom_sf"/>
</dbReference>